<sequence length="81" mass="9466">MEDLMRPRIELKVHNSLRLIIANKDQKALNYAVNYARAGLSMTGEELRVQCLYVLNNITHWRGEVAKEVRGVLKEYTNRNH</sequence>
<dbReference type="EMBL" id="MT144582">
    <property type="protein sequence ID" value="QJA55262.1"/>
    <property type="molecule type" value="Genomic_DNA"/>
</dbReference>
<evidence type="ECO:0000313" key="1">
    <source>
        <dbReference type="EMBL" id="QJA55262.1"/>
    </source>
</evidence>
<dbReference type="EMBL" id="MT141706">
    <property type="protein sequence ID" value="QJA69441.1"/>
    <property type="molecule type" value="Genomic_DNA"/>
</dbReference>
<gene>
    <name evidence="2" type="ORF">MM415A04584_0003</name>
    <name evidence="3" type="ORF">MM415B03372_0016</name>
    <name evidence="1" type="ORF">TM448A08222_0009</name>
</gene>
<reference evidence="1" key="1">
    <citation type="submission" date="2020-03" db="EMBL/GenBank/DDBJ databases">
        <title>The deep terrestrial virosphere.</title>
        <authorList>
            <person name="Holmfeldt K."/>
            <person name="Nilsson E."/>
            <person name="Simone D."/>
            <person name="Lopez-Fernandez M."/>
            <person name="Wu X."/>
            <person name="de Brujin I."/>
            <person name="Lundin D."/>
            <person name="Andersson A."/>
            <person name="Bertilsson S."/>
            <person name="Dopson M."/>
        </authorList>
    </citation>
    <scope>NUCLEOTIDE SEQUENCE</scope>
    <source>
        <strain evidence="2">MM415A04584</strain>
        <strain evidence="3">MM415B03372</strain>
        <strain evidence="1">TM448A08222</strain>
    </source>
</reference>
<proteinExistence type="predicted"/>
<evidence type="ECO:0000313" key="2">
    <source>
        <dbReference type="EMBL" id="QJA69441.1"/>
    </source>
</evidence>
<name>A0A6H2A6A0_9ZZZZ</name>
<accession>A0A6H2A6A0</accession>
<dbReference type="AlphaFoldDB" id="A0A6H2A6A0"/>
<evidence type="ECO:0000313" key="3">
    <source>
        <dbReference type="EMBL" id="QJA91420.1"/>
    </source>
</evidence>
<dbReference type="EMBL" id="MT142986">
    <property type="protein sequence ID" value="QJA91420.1"/>
    <property type="molecule type" value="Genomic_DNA"/>
</dbReference>
<organism evidence="1">
    <name type="scientific">viral metagenome</name>
    <dbReference type="NCBI Taxonomy" id="1070528"/>
    <lineage>
        <taxon>unclassified sequences</taxon>
        <taxon>metagenomes</taxon>
        <taxon>organismal metagenomes</taxon>
    </lineage>
</organism>
<protein>
    <submittedName>
        <fullName evidence="1">Uncharacterized protein</fullName>
    </submittedName>
</protein>